<dbReference type="InterPro" id="IPR036514">
    <property type="entry name" value="SGNH_hydro_sf"/>
</dbReference>
<protein>
    <submittedName>
        <fullName evidence="1">Uncharacterized protein</fullName>
    </submittedName>
</protein>
<organism evidence="1 2">
    <name type="scientific">Triangularia setosa</name>
    <dbReference type="NCBI Taxonomy" id="2587417"/>
    <lineage>
        <taxon>Eukaryota</taxon>
        <taxon>Fungi</taxon>
        <taxon>Dikarya</taxon>
        <taxon>Ascomycota</taxon>
        <taxon>Pezizomycotina</taxon>
        <taxon>Sordariomycetes</taxon>
        <taxon>Sordariomycetidae</taxon>
        <taxon>Sordariales</taxon>
        <taxon>Podosporaceae</taxon>
        <taxon>Triangularia</taxon>
    </lineage>
</organism>
<name>A0AAN7A7X1_9PEZI</name>
<accession>A0AAN7A7X1</accession>
<gene>
    <name evidence="1" type="ORF">QBC36DRAFT_310167</name>
</gene>
<comment type="caution">
    <text evidence="1">The sequence shown here is derived from an EMBL/GenBank/DDBJ whole genome shotgun (WGS) entry which is preliminary data.</text>
</comment>
<evidence type="ECO:0000313" key="2">
    <source>
        <dbReference type="Proteomes" id="UP001302321"/>
    </source>
</evidence>
<evidence type="ECO:0000313" key="1">
    <source>
        <dbReference type="EMBL" id="KAK4177383.1"/>
    </source>
</evidence>
<sequence>MARVHLYRWRSYFHHTVTIGAIKSLTPGINTIKYAIDYLRATITTYAANAAEADLTTNGYPVREAWVAFGNSYAAGIGAGKPFNNDKDTCRRRTGGYIAI</sequence>
<proteinExistence type="predicted"/>
<dbReference type="EMBL" id="MU866166">
    <property type="protein sequence ID" value="KAK4177383.1"/>
    <property type="molecule type" value="Genomic_DNA"/>
</dbReference>
<dbReference type="SUPFAM" id="SSF52266">
    <property type="entry name" value="SGNH hydrolase"/>
    <property type="match status" value="1"/>
</dbReference>
<dbReference type="Proteomes" id="UP001302321">
    <property type="component" value="Unassembled WGS sequence"/>
</dbReference>
<reference evidence="1" key="1">
    <citation type="journal article" date="2023" name="Mol. Phylogenet. Evol.">
        <title>Genome-scale phylogeny and comparative genomics of the fungal order Sordariales.</title>
        <authorList>
            <person name="Hensen N."/>
            <person name="Bonometti L."/>
            <person name="Westerberg I."/>
            <person name="Brannstrom I.O."/>
            <person name="Guillou S."/>
            <person name="Cros-Aarteil S."/>
            <person name="Calhoun S."/>
            <person name="Haridas S."/>
            <person name="Kuo A."/>
            <person name="Mondo S."/>
            <person name="Pangilinan J."/>
            <person name="Riley R."/>
            <person name="LaButti K."/>
            <person name="Andreopoulos B."/>
            <person name="Lipzen A."/>
            <person name="Chen C."/>
            <person name="Yan M."/>
            <person name="Daum C."/>
            <person name="Ng V."/>
            <person name="Clum A."/>
            <person name="Steindorff A."/>
            <person name="Ohm R.A."/>
            <person name="Martin F."/>
            <person name="Silar P."/>
            <person name="Natvig D.O."/>
            <person name="Lalanne C."/>
            <person name="Gautier V."/>
            <person name="Ament-Velasquez S.L."/>
            <person name="Kruys A."/>
            <person name="Hutchinson M.I."/>
            <person name="Powell A.J."/>
            <person name="Barry K."/>
            <person name="Miller A.N."/>
            <person name="Grigoriev I.V."/>
            <person name="Debuchy R."/>
            <person name="Gladieux P."/>
            <person name="Hiltunen Thoren M."/>
            <person name="Johannesson H."/>
        </authorList>
    </citation>
    <scope>NUCLEOTIDE SEQUENCE</scope>
    <source>
        <strain evidence="1">CBS 892.96</strain>
    </source>
</reference>
<dbReference type="Gene3D" id="3.40.50.1110">
    <property type="entry name" value="SGNH hydrolase"/>
    <property type="match status" value="1"/>
</dbReference>
<dbReference type="AlphaFoldDB" id="A0AAN7A7X1"/>
<reference evidence="1" key="2">
    <citation type="submission" date="2023-05" db="EMBL/GenBank/DDBJ databases">
        <authorList>
            <consortium name="Lawrence Berkeley National Laboratory"/>
            <person name="Steindorff A."/>
            <person name="Hensen N."/>
            <person name="Bonometti L."/>
            <person name="Westerberg I."/>
            <person name="Brannstrom I.O."/>
            <person name="Guillou S."/>
            <person name="Cros-Aarteil S."/>
            <person name="Calhoun S."/>
            <person name="Haridas S."/>
            <person name="Kuo A."/>
            <person name="Mondo S."/>
            <person name="Pangilinan J."/>
            <person name="Riley R."/>
            <person name="Labutti K."/>
            <person name="Andreopoulos B."/>
            <person name="Lipzen A."/>
            <person name="Chen C."/>
            <person name="Yanf M."/>
            <person name="Daum C."/>
            <person name="Ng V."/>
            <person name="Clum A."/>
            <person name="Ohm R."/>
            <person name="Martin F."/>
            <person name="Silar P."/>
            <person name="Natvig D."/>
            <person name="Lalanne C."/>
            <person name="Gautier V."/>
            <person name="Ament-Velasquez S.L."/>
            <person name="Kruys A."/>
            <person name="Hutchinson M.I."/>
            <person name="Powell A.J."/>
            <person name="Barry K."/>
            <person name="Miller A.N."/>
            <person name="Grigoriev I.V."/>
            <person name="Debuchy R."/>
            <person name="Gladieux P."/>
            <person name="Thoren M.H."/>
            <person name="Johannesson H."/>
        </authorList>
    </citation>
    <scope>NUCLEOTIDE SEQUENCE</scope>
    <source>
        <strain evidence="1">CBS 892.96</strain>
    </source>
</reference>
<keyword evidence="2" id="KW-1185">Reference proteome</keyword>